<dbReference type="InterPro" id="IPR010281">
    <property type="entry name" value="DUF885"/>
</dbReference>
<evidence type="ECO:0000313" key="2">
    <source>
        <dbReference type="EMBL" id="RWU13042.1"/>
    </source>
</evidence>
<dbReference type="RefSeq" id="WP_128351369.1">
    <property type="nucleotide sequence ID" value="NZ_CAXBCQ010000001.1"/>
</dbReference>
<name>A0A443Z7Y0_9GAMM</name>
<organism evidence="2 3">
    <name type="scientific">Pseudidiomarina gelatinasegens</name>
    <dbReference type="NCBI Taxonomy" id="2487740"/>
    <lineage>
        <taxon>Bacteria</taxon>
        <taxon>Pseudomonadati</taxon>
        <taxon>Pseudomonadota</taxon>
        <taxon>Gammaproteobacteria</taxon>
        <taxon>Alteromonadales</taxon>
        <taxon>Idiomarinaceae</taxon>
        <taxon>Pseudidiomarina</taxon>
    </lineage>
</organism>
<accession>A0A443Z7Y0</accession>
<protein>
    <submittedName>
        <fullName evidence="2">DUF885 domain-containing protein</fullName>
    </submittedName>
</protein>
<dbReference type="PROSITE" id="PS51257">
    <property type="entry name" value="PROKAR_LIPOPROTEIN"/>
    <property type="match status" value="1"/>
</dbReference>
<comment type="caution">
    <text evidence="2">The sequence shown here is derived from an EMBL/GenBank/DDBJ whole genome shotgun (WGS) entry which is preliminary data.</text>
</comment>
<gene>
    <name evidence="2" type="ORF">EGC76_02155</name>
</gene>
<evidence type="ECO:0000256" key="1">
    <source>
        <dbReference type="SAM" id="SignalP"/>
    </source>
</evidence>
<dbReference type="Pfam" id="PF05960">
    <property type="entry name" value="DUF885"/>
    <property type="match status" value="1"/>
</dbReference>
<reference evidence="2 3" key="1">
    <citation type="submission" date="2018-12" db="EMBL/GenBank/DDBJ databases">
        <authorList>
            <person name="Li A."/>
            <person name="Zhang M."/>
            <person name="Zhu H."/>
        </authorList>
    </citation>
    <scope>NUCLEOTIDE SEQUENCE [LARGE SCALE GENOMIC DNA]</scope>
    <source>
        <strain evidence="2 3">R04H25</strain>
    </source>
</reference>
<evidence type="ECO:0000313" key="3">
    <source>
        <dbReference type="Proteomes" id="UP000288789"/>
    </source>
</evidence>
<dbReference type="OrthoDB" id="9769898at2"/>
<feature type="signal peptide" evidence="1">
    <location>
        <begin position="1"/>
        <end position="34"/>
    </location>
</feature>
<proteinExistence type="predicted"/>
<dbReference type="Proteomes" id="UP000288789">
    <property type="component" value="Unassembled WGS sequence"/>
</dbReference>
<dbReference type="EMBL" id="RSFE01000001">
    <property type="protein sequence ID" value="RWU13042.1"/>
    <property type="molecule type" value="Genomic_DNA"/>
</dbReference>
<keyword evidence="1" id="KW-0732">Signal</keyword>
<feature type="chain" id="PRO_5019036826" evidence="1">
    <location>
        <begin position="35"/>
        <end position="616"/>
    </location>
</feature>
<dbReference type="AlphaFoldDB" id="A0A443Z7Y0"/>
<dbReference type="PANTHER" id="PTHR33361:SF2">
    <property type="entry name" value="DUF885 DOMAIN-CONTAINING PROTEIN"/>
    <property type="match status" value="1"/>
</dbReference>
<dbReference type="PANTHER" id="PTHR33361">
    <property type="entry name" value="GLR0591 PROTEIN"/>
    <property type="match status" value="1"/>
</dbReference>
<sequence>MRSGIPAQSNTKILFKTSLAATAIALLLSGCASTQETASKANTATTQQAAENADSRYTELADGIFKKLQAQGSQQGNQLPDMSAAALAERAEEQKVWLAQLQQVDVSALSRQNQINHRMLTYRLQNLVDGYTYKEHYMPLNAEGGFHSNLGFMVRNASFRSFEDYQNYLERLRSVPRYMVQQTAWLQAALAEGYTQPKAAMQGFEESIAAYIVQAPEDSLFFEPFTGKKPIFVTATQWVQLQEEAATIIDEQVLPAYQSYFDFMVMDYLPNSRDSVGASELPDGRDYYQNRIKHFTTLDLTPEEIHQRGLDEVKRIRNEMAIVIEQTGFEGSFEEFTDFLRTDPQFYPETAEELLKEAAYIAKKADGELPKFFKKLPRQPYGVAPVPAEIAPKYTTGRYAGSNRDDRAGFYWVNTYALDRRPLYQMEALTLHEAAPGHHLQGALAREMSDLPDYRRYTYISAFGEGWGLYAEWLGKEMGFYQDPYSDFGRLSYEMWRAARLVVDTGMHAMGWSREQAMDFMASNTALSLHNVKTEIDRYITWPGQALSYKLGEMLIRQLRTEAEQALGADFDLREFHEVILRNGSIPLDVLQQETRNWIDSQVAERSAERSAANDA</sequence>
<keyword evidence="3" id="KW-1185">Reference proteome</keyword>